<dbReference type="PANTHER" id="PTHR11461:SF375">
    <property type="entry name" value="THYROXINE-BINDING GLOBULIN"/>
    <property type="match status" value="1"/>
</dbReference>
<comment type="similarity">
    <text evidence="2 10">Belongs to the serpin family.</text>
</comment>
<dbReference type="GO" id="GO:0004867">
    <property type="term" value="F:serine-type endopeptidase inhibitor activity"/>
    <property type="evidence" value="ECO:0007669"/>
    <property type="project" value="InterPro"/>
</dbReference>
<protein>
    <recommendedName>
        <fullName evidence="7">Thyroxine-binding globulin</fullName>
    </recommendedName>
    <alternativeName>
        <fullName evidence="9">Serpin A7</fullName>
    </alternativeName>
    <alternativeName>
        <fullName evidence="8">T4-binding globulin</fullName>
    </alternativeName>
</protein>
<evidence type="ECO:0000256" key="9">
    <source>
        <dbReference type="ARBA" id="ARBA00043177"/>
    </source>
</evidence>
<dbReference type="InterPro" id="IPR000215">
    <property type="entry name" value="Serpin_fam"/>
</dbReference>
<evidence type="ECO:0000256" key="5">
    <source>
        <dbReference type="ARBA" id="ARBA00023180"/>
    </source>
</evidence>
<evidence type="ECO:0000256" key="7">
    <source>
        <dbReference type="ARBA" id="ARBA00039512"/>
    </source>
</evidence>
<evidence type="ECO:0000256" key="10">
    <source>
        <dbReference type="RuleBase" id="RU000411"/>
    </source>
</evidence>
<evidence type="ECO:0000256" key="1">
    <source>
        <dbReference type="ARBA" id="ARBA00004613"/>
    </source>
</evidence>
<dbReference type="Gene3D" id="2.30.39.10">
    <property type="entry name" value="Alpha-1-antitrypsin, domain 1"/>
    <property type="match status" value="1"/>
</dbReference>
<evidence type="ECO:0000256" key="8">
    <source>
        <dbReference type="ARBA" id="ARBA00042967"/>
    </source>
</evidence>
<keyword evidence="14" id="KW-1185">Reference proteome</keyword>
<comment type="caution">
    <text evidence="13">The sequence shown here is derived from an EMBL/GenBank/DDBJ whole genome shotgun (WGS) entry which is preliminary data.</text>
</comment>
<evidence type="ECO:0000256" key="11">
    <source>
        <dbReference type="SAM" id="SignalP"/>
    </source>
</evidence>
<dbReference type="Pfam" id="PF00079">
    <property type="entry name" value="Serpin"/>
    <property type="match status" value="1"/>
</dbReference>
<evidence type="ECO:0000256" key="6">
    <source>
        <dbReference type="ARBA" id="ARBA00037352"/>
    </source>
</evidence>
<evidence type="ECO:0000313" key="14">
    <source>
        <dbReference type="Proteomes" id="UP000465112"/>
    </source>
</evidence>
<proteinExistence type="inferred from homology"/>
<dbReference type="GO" id="GO:0005615">
    <property type="term" value="C:extracellular space"/>
    <property type="evidence" value="ECO:0007669"/>
    <property type="project" value="InterPro"/>
</dbReference>
<evidence type="ECO:0000256" key="3">
    <source>
        <dbReference type="ARBA" id="ARBA00022525"/>
    </source>
</evidence>
<feature type="chain" id="PRO_5025498882" description="Thyroxine-binding globulin" evidence="11">
    <location>
        <begin position="23"/>
        <end position="392"/>
    </location>
</feature>
<sequence>MMMHAAVGLWVLSAVIYVGSVALVNEANEFSFRLYRQFAAHADSKGENIVFCPICVSTALAALSVGAQGETHRQLFSGLGFNSSLLTQTDMDQAFQTFLQRANNPSQEDASNGTAVFVDNRFKLKLEFLQTLKQSYFTDVFNVDFTNATESADTINKYVEGKTNGKIDQLVENLDPNTVMYLISYIYYKGKWATQFDPELTEEDYFNVDENTKVKVLMMNLEDSFYTYRDNVLNATVLQLPFTSSYSMLLMLPDVMETLENAIGPHRVTKWLQWMKPRRLDVYIPKFSIKTSYNLNNVLSKMGMTDMFGERANLRGISEEQGLAVSKVVHQATLDVDEAGATAAVATGMDIELLGFVAPTPVLMFSRPFMVIIIERNMEEILFLGKIINPTI</sequence>
<evidence type="ECO:0000256" key="4">
    <source>
        <dbReference type="ARBA" id="ARBA00022729"/>
    </source>
</evidence>
<dbReference type="Proteomes" id="UP000465112">
    <property type="component" value="Chromosome 6"/>
</dbReference>
<accession>A0A6A5F4W0</accession>
<keyword evidence="3" id="KW-0964">Secreted</keyword>
<dbReference type="SMART" id="SM00093">
    <property type="entry name" value="SERPIN"/>
    <property type="match status" value="1"/>
</dbReference>
<comment type="function">
    <text evidence="6">Major thyroid hormone transport protein in serum.</text>
</comment>
<feature type="domain" description="Serpin" evidence="12">
    <location>
        <begin position="32"/>
        <end position="390"/>
    </location>
</feature>
<organism evidence="13 14">
    <name type="scientific">Perca fluviatilis</name>
    <name type="common">European perch</name>
    <dbReference type="NCBI Taxonomy" id="8168"/>
    <lineage>
        <taxon>Eukaryota</taxon>
        <taxon>Metazoa</taxon>
        <taxon>Chordata</taxon>
        <taxon>Craniata</taxon>
        <taxon>Vertebrata</taxon>
        <taxon>Euteleostomi</taxon>
        <taxon>Actinopterygii</taxon>
        <taxon>Neopterygii</taxon>
        <taxon>Teleostei</taxon>
        <taxon>Neoteleostei</taxon>
        <taxon>Acanthomorphata</taxon>
        <taxon>Eupercaria</taxon>
        <taxon>Perciformes</taxon>
        <taxon>Percoidei</taxon>
        <taxon>Percidae</taxon>
        <taxon>Percinae</taxon>
        <taxon>Perca</taxon>
    </lineage>
</organism>
<reference evidence="13 14" key="1">
    <citation type="submission" date="2019-06" db="EMBL/GenBank/DDBJ databases">
        <title>A chromosome-scale genome assembly of the European perch, Perca fluviatilis.</title>
        <authorList>
            <person name="Roques C."/>
            <person name="Zahm M."/>
            <person name="Cabau C."/>
            <person name="Klopp C."/>
            <person name="Bouchez O."/>
            <person name="Donnadieu C."/>
            <person name="Kuhl H."/>
            <person name="Gislard M."/>
            <person name="Guendouz S."/>
            <person name="Journot L."/>
            <person name="Haffray P."/>
            <person name="Bestin A."/>
            <person name="Morvezen R."/>
            <person name="Feron R."/>
            <person name="Wen M."/>
            <person name="Jouanno E."/>
            <person name="Herpin A."/>
            <person name="Schartl M."/>
            <person name="Postlethwait J."/>
            <person name="Schaerlinger B."/>
            <person name="Chardard D."/>
            <person name="Lecocq T."/>
            <person name="Poncet C."/>
            <person name="Jaffrelo L."/>
            <person name="Lampietro C."/>
            <person name="Guiguen Y."/>
        </authorList>
    </citation>
    <scope>NUCLEOTIDE SEQUENCE [LARGE SCALE GENOMIC DNA]</scope>
    <source>
        <tissue evidence="13">Blood</tissue>
    </source>
</reference>
<dbReference type="Gene3D" id="2.10.310.10">
    <property type="entry name" value="Serpins superfamily"/>
    <property type="match status" value="1"/>
</dbReference>
<comment type="subcellular location">
    <subcellularLocation>
        <location evidence="1">Secreted</location>
    </subcellularLocation>
</comment>
<gene>
    <name evidence="13" type="ORF">PFLUV_G00077250</name>
</gene>
<dbReference type="InterPro" id="IPR042178">
    <property type="entry name" value="Serpin_sf_1"/>
</dbReference>
<dbReference type="InterPro" id="IPR023796">
    <property type="entry name" value="Serpin_dom"/>
</dbReference>
<name>A0A6A5F4W0_PERFL</name>
<feature type="signal peptide" evidence="11">
    <location>
        <begin position="1"/>
        <end position="22"/>
    </location>
</feature>
<evidence type="ECO:0000259" key="12">
    <source>
        <dbReference type="SMART" id="SM00093"/>
    </source>
</evidence>
<evidence type="ECO:0000313" key="13">
    <source>
        <dbReference type="EMBL" id="KAF1389796.1"/>
    </source>
</evidence>
<keyword evidence="5" id="KW-0325">Glycoprotein</keyword>
<evidence type="ECO:0000256" key="2">
    <source>
        <dbReference type="ARBA" id="ARBA00009500"/>
    </source>
</evidence>
<dbReference type="InterPro" id="IPR036186">
    <property type="entry name" value="Serpin_sf"/>
</dbReference>
<dbReference type="Gene3D" id="3.30.497.10">
    <property type="entry name" value="Antithrombin, subunit I, domain 2"/>
    <property type="match status" value="1"/>
</dbReference>
<dbReference type="EMBL" id="VHII01000006">
    <property type="protein sequence ID" value="KAF1389796.1"/>
    <property type="molecule type" value="Genomic_DNA"/>
</dbReference>
<keyword evidence="4 11" id="KW-0732">Signal</keyword>
<dbReference type="AlphaFoldDB" id="A0A6A5F4W0"/>
<dbReference type="InterPro" id="IPR042185">
    <property type="entry name" value="Serpin_sf_2"/>
</dbReference>
<dbReference type="FunFam" id="3.30.497.10:FF:000001">
    <property type="entry name" value="Serine protease inhibitor"/>
    <property type="match status" value="1"/>
</dbReference>
<dbReference type="SUPFAM" id="SSF56574">
    <property type="entry name" value="Serpins"/>
    <property type="match status" value="1"/>
</dbReference>
<dbReference type="PANTHER" id="PTHR11461">
    <property type="entry name" value="SERINE PROTEASE INHIBITOR, SERPIN"/>
    <property type="match status" value="1"/>
</dbReference>